<dbReference type="InterPro" id="IPR002347">
    <property type="entry name" value="SDR_fam"/>
</dbReference>
<sequence>MSTLGSLAGRVALVTGAGSETGIGYSTARVLGELGARVVITSTTERIYERVDALGKLGIVAAGYVADLTDPFAVEQLRDVSLSAFGRVDILINNAGMTSLHQGSDVIGVLESLTVQAWHTGLERNLSTAFMVTRAFVGPMKERGWGRVVMIASTTGAVNSMPGHAIYATAKAAMIGLTRSLALEVASRGVTVNAVGPGWIATGSASAEEIAFGNASPLGRSGSPEEVAAVAGALCLPGMSYVTGQLIVVDGGNSIAEARAVGDR</sequence>
<dbReference type="EMBL" id="JBFSHR010000073">
    <property type="protein sequence ID" value="MEX6430690.1"/>
    <property type="molecule type" value="Genomic_DNA"/>
</dbReference>
<dbReference type="Pfam" id="PF13561">
    <property type="entry name" value="adh_short_C2"/>
    <property type="match status" value="1"/>
</dbReference>
<dbReference type="InterPro" id="IPR050259">
    <property type="entry name" value="SDR"/>
</dbReference>
<comment type="similarity">
    <text evidence="1">Belongs to the short-chain dehydrogenases/reductases (SDR) family.</text>
</comment>
<organism evidence="2 3">
    <name type="scientific">Ferrimicrobium acidiphilum</name>
    <dbReference type="NCBI Taxonomy" id="121039"/>
    <lineage>
        <taxon>Bacteria</taxon>
        <taxon>Bacillati</taxon>
        <taxon>Actinomycetota</taxon>
        <taxon>Acidimicrobiia</taxon>
        <taxon>Acidimicrobiales</taxon>
        <taxon>Acidimicrobiaceae</taxon>
        <taxon>Ferrimicrobium</taxon>
    </lineage>
</organism>
<accession>A0ABV3Y5K1</accession>
<evidence type="ECO:0000313" key="3">
    <source>
        <dbReference type="Proteomes" id="UP001560267"/>
    </source>
</evidence>
<keyword evidence="2" id="KW-0560">Oxidoreductase</keyword>
<gene>
    <name evidence="2" type="ORF">AB6A68_12720</name>
</gene>
<evidence type="ECO:0000256" key="1">
    <source>
        <dbReference type="ARBA" id="ARBA00006484"/>
    </source>
</evidence>
<dbReference type="SUPFAM" id="SSF51735">
    <property type="entry name" value="NAD(P)-binding Rossmann-fold domains"/>
    <property type="match status" value="1"/>
</dbReference>
<dbReference type="InterPro" id="IPR036291">
    <property type="entry name" value="NAD(P)-bd_dom_sf"/>
</dbReference>
<dbReference type="PRINTS" id="PR00081">
    <property type="entry name" value="GDHRDH"/>
</dbReference>
<evidence type="ECO:0000313" key="2">
    <source>
        <dbReference type="EMBL" id="MEX6430690.1"/>
    </source>
</evidence>
<dbReference type="PRINTS" id="PR00080">
    <property type="entry name" value="SDRFAMILY"/>
</dbReference>
<dbReference type="Proteomes" id="UP001560267">
    <property type="component" value="Unassembled WGS sequence"/>
</dbReference>
<dbReference type="GO" id="GO:0016491">
    <property type="term" value="F:oxidoreductase activity"/>
    <property type="evidence" value="ECO:0007669"/>
    <property type="project" value="UniProtKB-KW"/>
</dbReference>
<dbReference type="PANTHER" id="PTHR42879:SF2">
    <property type="entry name" value="3-OXOACYL-[ACYL-CARRIER-PROTEIN] REDUCTASE FABG"/>
    <property type="match status" value="1"/>
</dbReference>
<dbReference type="PANTHER" id="PTHR42879">
    <property type="entry name" value="3-OXOACYL-(ACYL-CARRIER-PROTEIN) REDUCTASE"/>
    <property type="match status" value="1"/>
</dbReference>
<protein>
    <submittedName>
        <fullName evidence="2">SDR family NAD(P)-dependent oxidoreductase</fullName>
        <ecNumber evidence="2">1.1.1.-</ecNumber>
    </submittedName>
</protein>
<proteinExistence type="inferred from homology"/>
<name>A0ABV3Y5K1_9ACTN</name>
<comment type="caution">
    <text evidence="2">The sequence shown here is derived from an EMBL/GenBank/DDBJ whole genome shotgun (WGS) entry which is preliminary data.</text>
</comment>
<dbReference type="RefSeq" id="WP_298382241.1">
    <property type="nucleotide sequence ID" value="NZ_JBFSHR010000073.1"/>
</dbReference>
<keyword evidence="3" id="KW-1185">Reference proteome</keyword>
<dbReference type="Gene3D" id="3.40.50.720">
    <property type="entry name" value="NAD(P)-binding Rossmann-like Domain"/>
    <property type="match status" value="1"/>
</dbReference>
<reference evidence="2 3" key="1">
    <citation type="submission" date="2024-07" db="EMBL/GenBank/DDBJ databases">
        <title>Draft Genome Sequence of Ferrimicrobium acidiphilum Strain YE2023, Isolated from a Pulp of Bioleach Reactor.</title>
        <authorList>
            <person name="Elkina Y.A."/>
            <person name="Bulaeva A.G."/>
            <person name="Beletsky A.V."/>
            <person name="Mardanov A.V."/>
        </authorList>
    </citation>
    <scope>NUCLEOTIDE SEQUENCE [LARGE SCALE GENOMIC DNA]</scope>
    <source>
        <strain evidence="2 3">YE2023</strain>
    </source>
</reference>
<dbReference type="EC" id="1.1.1.-" evidence="2"/>